<evidence type="ECO:0000256" key="1">
    <source>
        <dbReference type="ARBA" id="ARBA00003819"/>
    </source>
</evidence>
<dbReference type="Gene3D" id="4.10.520.10">
    <property type="entry name" value="IHF-like DNA-binding proteins"/>
    <property type="match status" value="1"/>
</dbReference>
<dbReference type="GO" id="GO:0003677">
    <property type="term" value="F:DNA binding"/>
    <property type="evidence" value="ECO:0007669"/>
    <property type="project" value="UniProtKB-KW"/>
</dbReference>
<dbReference type="GO" id="GO:1990178">
    <property type="term" value="C:HU-DNA complex"/>
    <property type="evidence" value="ECO:0007669"/>
    <property type="project" value="UniProtKB-ARBA"/>
</dbReference>
<dbReference type="SMART" id="SM00411">
    <property type="entry name" value="BHL"/>
    <property type="match status" value="1"/>
</dbReference>
<dbReference type="PANTHER" id="PTHR33175">
    <property type="entry name" value="DNA-BINDING PROTEIN HU"/>
    <property type="match status" value="1"/>
</dbReference>
<evidence type="ECO:0000256" key="4">
    <source>
        <dbReference type="ARBA" id="ARBA00023125"/>
    </source>
</evidence>
<dbReference type="PRINTS" id="PR01727">
    <property type="entry name" value="DNABINDINGHU"/>
</dbReference>
<dbReference type="CDD" id="cd13831">
    <property type="entry name" value="HU"/>
    <property type="match status" value="1"/>
</dbReference>
<dbReference type="GO" id="GO:0030261">
    <property type="term" value="P:chromosome condensation"/>
    <property type="evidence" value="ECO:0007669"/>
    <property type="project" value="UniProtKB-KW"/>
</dbReference>
<accession>A0A4S5CGY8</accession>
<evidence type="ECO:0000256" key="2">
    <source>
        <dbReference type="ARBA" id="ARBA00010529"/>
    </source>
</evidence>
<evidence type="ECO:0000256" key="5">
    <source>
        <dbReference type="RuleBase" id="RU003939"/>
    </source>
</evidence>
<proteinExistence type="inferred from homology"/>
<name>A0A4S5CGY8_AERVE</name>
<dbReference type="Pfam" id="PF00216">
    <property type="entry name" value="Bac_DNA_binding"/>
    <property type="match status" value="1"/>
</dbReference>
<dbReference type="GO" id="GO:0006270">
    <property type="term" value="P:DNA replication initiation"/>
    <property type="evidence" value="ECO:0007669"/>
    <property type="project" value="UniProtKB-ARBA"/>
</dbReference>
<dbReference type="InterPro" id="IPR010992">
    <property type="entry name" value="IHF-like_DNA-bd_dom_sf"/>
</dbReference>
<protein>
    <submittedName>
        <fullName evidence="6">HU family DNA-binding protein</fullName>
    </submittedName>
</protein>
<dbReference type="InterPro" id="IPR020816">
    <property type="entry name" value="Histone-like_DNA-bd_CS"/>
</dbReference>
<gene>
    <name evidence="6" type="ORF">E8Q35_12165</name>
</gene>
<evidence type="ECO:0000313" key="6">
    <source>
        <dbReference type="EMBL" id="THJ44939.1"/>
    </source>
</evidence>
<comment type="caution">
    <text evidence="6">The sequence shown here is derived from an EMBL/GenBank/DDBJ whole genome shotgun (WGS) entry which is preliminary data.</text>
</comment>
<dbReference type="FunFam" id="4.10.520.10:FF:000001">
    <property type="entry name" value="DNA-binding protein HU"/>
    <property type="match status" value="1"/>
</dbReference>
<reference evidence="6 7" key="1">
    <citation type="submission" date="2019-04" db="EMBL/GenBank/DDBJ databases">
        <title>Comparative genomics of Aeromonas veronii strains pathogenic to fish.</title>
        <authorList>
            <person name="Cascarano M.C."/>
            <person name="Smyrli M."/>
            <person name="Katharios P."/>
        </authorList>
    </citation>
    <scope>NUCLEOTIDE SEQUENCE [LARGE SCALE GENOMIC DNA]</scope>
    <source>
        <strain evidence="6 7">XU1</strain>
    </source>
</reference>
<dbReference type="GO" id="GO:0030527">
    <property type="term" value="F:structural constituent of chromatin"/>
    <property type="evidence" value="ECO:0007669"/>
    <property type="project" value="InterPro"/>
</dbReference>
<organism evidence="6 7">
    <name type="scientific">Aeromonas veronii</name>
    <dbReference type="NCBI Taxonomy" id="654"/>
    <lineage>
        <taxon>Bacteria</taxon>
        <taxon>Pseudomonadati</taxon>
        <taxon>Pseudomonadota</taxon>
        <taxon>Gammaproteobacteria</taxon>
        <taxon>Aeromonadales</taxon>
        <taxon>Aeromonadaceae</taxon>
        <taxon>Aeromonas</taxon>
    </lineage>
</organism>
<evidence type="ECO:0000313" key="7">
    <source>
        <dbReference type="Proteomes" id="UP000309618"/>
    </source>
</evidence>
<dbReference type="PROSITE" id="PS00045">
    <property type="entry name" value="HISTONE_LIKE"/>
    <property type="match status" value="1"/>
</dbReference>
<keyword evidence="3" id="KW-0226">DNA condensation</keyword>
<keyword evidence="4 6" id="KW-0238">DNA-binding</keyword>
<comment type="similarity">
    <text evidence="2 5">Belongs to the bacterial histone-like protein family.</text>
</comment>
<comment type="function">
    <text evidence="1">Histone-like DNA-binding protein which is capable of wrapping DNA to stabilize it, and thus to prevent its denaturation under extreme environmental conditions.</text>
</comment>
<sequence length="91" mass="9783">MNKQELINNIAEQADISKQDAKKALDAMLAGITEALSKREEVSLVGFGAFTVRHRAERQGRNPQTGATMTVAASDIPTFKPGKALKDAINS</sequence>
<dbReference type="RefSeq" id="WP_136501761.1">
    <property type="nucleotide sequence ID" value="NZ_SSUX01000008.1"/>
</dbReference>
<dbReference type="GO" id="GO:0006351">
    <property type="term" value="P:DNA-templated transcription"/>
    <property type="evidence" value="ECO:0007669"/>
    <property type="project" value="UniProtKB-ARBA"/>
</dbReference>
<dbReference type="GO" id="GO:0042802">
    <property type="term" value="F:identical protein binding"/>
    <property type="evidence" value="ECO:0007669"/>
    <property type="project" value="UniProtKB-ARBA"/>
</dbReference>
<dbReference type="GO" id="GO:1990103">
    <property type="term" value="C:DnaA-HU complex"/>
    <property type="evidence" value="ECO:0007669"/>
    <property type="project" value="UniProtKB-ARBA"/>
</dbReference>
<dbReference type="AlphaFoldDB" id="A0A4S5CGY8"/>
<dbReference type="PANTHER" id="PTHR33175:SF3">
    <property type="entry name" value="DNA-BINDING PROTEIN HU-BETA"/>
    <property type="match status" value="1"/>
</dbReference>
<dbReference type="Proteomes" id="UP000309618">
    <property type="component" value="Unassembled WGS sequence"/>
</dbReference>
<dbReference type="InterPro" id="IPR000119">
    <property type="entry name" value="Hist_DNA-bd"/>
</dbReference>
<dbReference type="GO" id="GO:0005829">
    <property type="term" value="C:cytosol"/>
    <property type="evidence" value="ECO:0007669"/>
    <property type="project" value="TreeGrafter"/>
</dbReference>
<dbReference type="SUPFAM" id="SSF47729">
    <property type="entry name" value="IHF-like DNA-binding proteins"/>
    <property type="match status" value="1"/>
</dbReference>
<dbReference type="EMBL" id="SSUX01000008">
    <property type="protein sequence ID" value="THJ44939.1"/>
    <property type="molecule type" value="Genomic_DNA"/>
</dbReference>
<evidence type="ECO:0000256" key="3">
    <source>
        <dbReference type="ARBA" id="ARBA00023067"/>
    </source>
</evidence>